<dbReference type="Gene3D" id="2.60.40.3350">
    <property type="match status" value="1"/>
</dbReference>
<keyword evidence="4" id="KW-1185">Reference proteome</keyword>
<evidence type="ECO:0000313" key="3">
    <source>
        <dbReference type="EMBL" id="APD19878.1"/>
    </source>
</evidence>
<dbReference type="InterPro" id="IPR018913">
    <property type="entry name" value="BppU_N"/>
</dbReference>
<proteinExistence type="predicted"/>
<accession>A0A1J0MFK8</accession>
<evidence type="ECO:0000259" key="2">
    <source>
        <dbReference type="Pfam" id="PF10651"/>
    </source>
</evidence>
<evidence type="ECO:0000313" key="4">
    <source>
        <dbReference type="Proteomes" id="UP000222611"/>
    </source>
</evidence>
<reference evidence="3 4" key="1">
    <citation type="submission" date="2016-09" db="EMBL/GenBank/DDBJ databases">
        <title>Whole-genome sequencing of Staphylococcus pseudintermedius phages.</title>
        <authorList>
            <person name="Breteau M."/>
            <person name="Kot W."/>
            <person name="Vogensen F.K."/>
            <person name="Moodley A."/>
            <person name="Wellington E.M.H."/>
            <person name="Hodgson D.A."/>
        </authorList>
    </citation>
    <scope>NUCLEOTIDE SEQUENCE [LARGE SCALE GENOMIC DNA]</scope>
</reference>
<dbReference type="Pfam" id="PF10651">
    <property type="entry name" value="BppU_N"/>
    <property type="match status" value="1"/>
</dbReference>
<gene>
    <name evidence="3" type="ORF">SpT152_063</name>
</gene>
<dbReference type="EMBL" id="KX827369">
    <property type="protein sequence ID" value="APD19878.1"/>
    <property type="molecule type" value="Genomic_DNA"/>
</dbReference>
<feature type="domain" description="BppU N-terminal" evidence="2">
    <location>
        <begin position="3"/>
        <end position="146"/>
    </location>
</feature>
<organism evidence="3 4">
    <name type="scientific">Staphylococcus phage SpT152</name>
    <dbReference type="NCBI Taxonomy" id="1913446"/>
    <lineage>
        <taxon>Viruses</taxon>
        <taxon>Duplodnaviria</taxon>
        <taxon>Heunggongvirae</taxon>
        <taxon>Uroviricota</taxon>
        <taxon>Caudoviricetes</taxon>
        <taxon>Coventryvirus</taxon>
        <taxon>Coventryvirus SpT152</taxon>
    </lineage>
</organism>
<feature type="coiled-coil region" evidence="1">
    <location>
        <begin position="134"/>
        <end position="161"/>
    </location>
</feature>
<protein>
    <recommendedName>
        <fullName evidence="2">BppU N-terminal domain-containing protein</fullName>
    </recommendedName>
</protein>
<sequence>MANQDLFYDITKQGTSQEKQQYLVTRVGDGGLKTVTITVWSNGTPYNLHGLTPVFEGVKPDGEKIIDTRGAIVLDPVNGVFRYTFPHQASTAEGEYRQAFFKLKRGEQTDSTLEVKITVLKNMVEFGINSESYFTEYQQKIAELEEKINTYLEELKTKAAGTEAQVEANATLAKALKQQLDLIQSIANERELLTKGEFNEALNTVNNNVDAISSKIDTLKRETTEELERIKDEVTGVKTGVLDDVANITKSGVYYFNSTTQNVPTRNSNNANGYIEAVMKDADNGMMTMLGAGYSIEKYKGKLHGRWVTSVPVKLWSGKLTKGQTATLNGNCHDFGKLMIEVAYTTNRFAVEWVNIPNNGSTIYMNNIGMRSSDGGYKNGHLDEVVIQIKDDTHILLKETLKATGDEKAVDSDAYISAIYGIY</sequence>
<name>A0A1J0MFK8_9CAUD</name>
<dbReference type="Proteomes" id="UP000222611">
    <property type="component" value="Segment"/>
</dbReference>
<evidence type="ECO:0000256" key="1">
    <source>
        <dbReference type="SAM" id="Coils"/>
    </source>
</evidence>
<keyword evidence="1" id="KW-0175">Coiled coil</keyword>